<feature type="compositionally biased region" description="Polar residues" evidence="1">
    <location>
        <begin position="220"/>
        <end position="231"/>
    </location>
</feature>
<dbReference type="InterPro" id="IPR007679">
    <property type="entry name" value="DUF569"/>
</dbReference>
<proteinExistence type="predicted"/>
<evidence type="ECO:0000256" key="1">
    <source>
        <dbReference type="SAM" id="MobiDB-lite"/>
    </source>
</evidence>
<organism evidence="3">
    <name type="scientific">Opuntia streptacantha</name>
    <name type="common">Prickly pear cactus</name>
    <name type="synonym">Opuntia cardona</name>
    <dbReference type="NCBI Taxonomy" id="393608"/>
    <lineage>
        <taxon>Eukaryota</taxon>
        <taxon>Viridiplantae</taxon>
        <taxon>Streptophyta</taxon>
        <taxon>Embryophyta</taxon>
        <taxon>Tracheophyta</taxon>
        <taxon>Spermatophyta</taxon>
        <taxon>Magnoliopsida</taxon>
        <taxon>eudicotyledons</taxon>
        <taxon>Gunneridae</taxon>
        <taxon>Pentapetalae</taxon>
        <taxon>Caryophyllales</taxon>
        <taxon>Cactineae</taxon>
        <taxon>Cactaceae</taxon>
        <taxon>Opuntioideae</taxon>
        <taxon>Opuntia</taxon>
    </lineage>
</organism>
<protein>
    <recommendedName>
        <fullName evidence="2">DUF569 domain-containing protein</fullName>
    </recommendedName>
</protein>
<accession>A0A7C8YSH3</accession>
<reference evidence="3" key="1">
    <citation type="journal article" date="2013" name="J. Plant Res.">
        <title>Effect of fungi and light on seed germination of three Opuntia species from semiarid lands of central Mexico.</title>
        <authorList>
            <person name="Delgado-Sanchez P."/>
            <person name="Jimenez-Bremont J.F."/>
            <person name="Guerrero-Gonzalez Mde L."/>
            <person name="Flores J."/>
        </authorList>
    </citation>
    <scope>NUCLEOTIDE SEQUENCE</scope>
    <source>
        <tissue evidence="3">Cladode</tissue>
    </source>
</reference>
<dbReference type="EMBL" id="GISG01052285">
    <property type="protein sequence ID" value="MBA4625479.1"/>
    <property type="molecule type" value="Transcribed_RNA"/>
</dbReference>
<evidence type="ECO:0000313" key="3">
    <source>
        <dbReference type="EMBL" id="MBA4625479.1"/>
    </source>
</evidence>
<evidence type="ECO:0000259" key="2">
    <source>
        <dbReference type="Pfam" id="PF04601"/>
    </source>
</evidence>
<dbReference type="SUPFAM" id="SSF50405">
    <property type="entry name" value="Actin-crosslinking proteins"/>
    <property type="match status" value="1"/>
</dbReference>
<dbReference type="AlphaFoldDB" id="A0A7C8YSH3"/>
<dbReference type="Gene3D" id="2.80.10.50">
    <property type="match status" value="1"/>
</dbReference>
<feature type="compositionally biased region" description="Acidic residues" evidence="1">
    <location>
        <begin position="199"/>
        <end position="216"/>
    </location>
</feature>
<dbReference type="Pfam" id="PF04601">
    <property type="entry name" value="DUF569"/>
    <property type="match status" value="1"/>
</dbReference>
<dbReference type="PANTHER" id="PTHR31205:SF77">
    <property type="entry name" value="CROSS-LINKING PROTEIN, PUTATIVE (DUF569)-RELATED"/>
    <property type="match status" value="1"/>
</dbReference>
<name>A0A7C8YSH3_OPUST</name>
<sequence>MEYFIQSKFVRLRTCRHKFLVAGDDGESVKQSSHGHTKKAQWTVELINNKPNMIRLRSCHNKLLTASDEPFLLGWTGKRVLQTVQTDCNPAVQWEPIRKDFYVKLRAAQTGKFLRANRGTPPWKGSVTVDIPERRTTRKWVLWQVDILDADVGVDRGLWPRNCKSLQPATNANATAAYKSSYSIMANEEPRESSTASSSEDEEDEDRSVWSDETEGVDLPTSSSSSVYKVG</sequence>
<dbReference type="PANTHER" id="PTHR31205">
    <property type="entry name" value="ACTIN CROSS-LINKING PROTEIN (DUF569)"/>
    <property type="match status" value="1"/>
</dbReference>
<feature type="region of interest" description="Disordered" evidence="1">
    <location>
        <begin position="183"/>
        <end position="231"/>
    </location>
</feature>
<dbReference type="CDD" id="cd23340">
    <property type="entry name" value="beta-trefoil_FSCN_ACP-like"/>
    <property type="match status" value="1"/>
</dbReference>
<reference evidence="3" key="2">
    <citation type="submission" date="2020-07" db="EMBL/GenBank/DDBJ databases">
        <authorList>
            <person name="Vera ALvarez R."/>
            <person name="Arias-Moreno D.M."/>
            <person name="Jimenez-Jacinto V."/>
            <person name="Jimenez-Bremont J.F."/>
            <person name="Swaminathan K."/>
            <person name="Moose S.P."/>
            <person name="Guerrero-Gonzalez M.L."/>
            <person name="Marino-Ramirez L."/>
            <person name="Landsman D."/>
            <person name="Rodriguez-Kessler M."/>
            <person name="Delgado-Sanchez P."/>
        </authorList>
    </citation>
    <scope>NUCLEOTIDE SEQUENCE</scope>
    <source>
        <tissue evidence="3">Cladode</tissue>
    </source>
</reference>
<feature type="domain" description="DUF569" evidence="2">
    <location>
        <begin position="1"/>
        <end position="143"/>
    </location>
</feature>
<dbReference type="InterPro" id="IPR008999">
    <property type="entry name" value="Actin-crosslinking"/>
</dbReference>